<evidence type="ECO:0000313" key="11">
    <source>
        <dbReference type="EMBL" id="VUD71055.1"/>
    </source>
</evidence>
<keyword evidence="11" id="KW-0378">Hydrolase</keyword>
<dbReference type="Pfam" id="PF08402">
    <property type="entry name" value="TOBE_2"/>
    <property type="match status" value="1"/>
</dbReference>
<keyword evidence="5" id="KW-0547">Nucleotide-binding</keyword>
<keyword evidence="8" id="KW-0406">Ion transport</keyword>
<dbReference type="Pfam" id="PF00005">
    <property type="entry name" value="ABC_tran"/>
    <property type="match status" value="1"/>
</dbReference>
<dbReference type="GO" id="GO:0015697">
    <property type="term" value="P:quaternary ammonium group transport"/>
    <property type="evidence" value="ECO:0007669"/>
    <property type="project" value="UniProtKB-ARBA"/>
</dbReference>
<evidence type="ECO:0000256" key="6">
    <source>
        <dbReference type="ARBA" id="ARBA00022840"/>
    </source>
</evidence>
<feature type="domain" description="ABC transporter" evidence="10">
    <location>
        <begin position="7"/>
        <end position="236"/>
    </location>
</feature>
<dbReference type="EMBL" id="CABFPH010000016">
    <property type="protein sequence ID" value="VUD71055.1"/>
    <property type="molecule type" value="Genomic_DNA"/>
</dbReference>
<dbReference type="PROSITE" id="PS50893">
    <property type="entry name" value="ABC_TRANSPORTER_2"/>
    <property type="match status" value="1"/>
</dbReference>
<name>A0A509EC15_9HYPH</name>
<dbReference type="Proteomes" id="UP000410984">
    <property type="component" value="Unassembled WGS sequence"/>
</dbReference>
<dbReference type="SMART" id="SM00382">
    <property type="entry name" value="AAA"/>
    <property type="match status" value="1"/>
</dbReference>
<evidence type="ECO:0000256" key="8">
    <source>
        <dbReference type="ARBA" id="ARBA00023065"/>
    </source>
</evidence>
<dbReference type="GO" id="GO:0043190">
    <property type="term" value="C:ATP-binding cassette (ABC) transporter complex"/>
    <property type="evidence" value="ECO:0007669"/>
    <property type="project" value="InterPro"/>
</dbReference>
<dbReference type="FunFam" id="3.40.50.300:FF:000425">
    <property type="entry name" value="Probable ABC transporter, ATP-binding subunit"/>
    <property type="match status" value="1"/>
</dbReference>
<dbReference type="GO" id="GO:0016887">
    <property type="term" value="F:ATP hydrolysis activity"/>
    <property type="evidence" value="ECO:0007669"/>
    <property type="project" value="InterPro"/>
</dbReference>
<dbReference type="InterPro" id="IPR008995">
    <property type="entry name" value="Mo/tungstate-bd_C_term_dom"/>
</dbReference>
<reference evidence="11 12" key="1">
    <citation type="submission" date="2019-06" db="EMBL/GenBank/DDBJ databases">
        <authorList>
            <person name="Rodrigo-Torres L."/>
            <person name="Arahal R. D."/>
            <person name="Lucena T."/>
        </authorList>
    </citation>
    <scope>NUCLEOTIDE SEQUENCE [LARGE SCALE GENOMIC DNA]</scope>
    <source>
        <strain evidence="11 12">SB0023/3</strain>
    </source>
</reference>
<dbReference type="CDD" id="cd03259">
    <property type="entry name" value="ABC_Carb_Solutes_like"/>
    <property type="match status" value="1"/>
</dbReference>
<dbReference type="InterPro" id="IPR050093">
    <property type="entry name" value="ABC_SmlMolc_Importer"/>
</dbReference>
<evidence type="ECO:0000313" key="12">
    <source>
        <dbReference type="Proteomes" id="UP000410984"/>
    </source>
</evidence>
<evidence type="ECO:0000259" key="10">
    <source>
        <dbReference type="PROSITE" id="PS50893"/>
    </source>
</evidence>
<evidence type="ECO:0000256" key="3">
    <source>
        <dbReference type="ARBA" id="ARBA00022475"/>
    </source>
</evidence>
<dbReference type="Gene3D" id="3.40.50.300">
    <property type="entry name" value="P-loop containing nucleotide triphosphate hydrolases"/>
    <property type="match status" value="1"/>
</dbReference>
<dbReference type="PROSITE" id="PS00211">
    <property type="entry name" value="ABC_TRANSPORTER_1"/>
    <property type="match status" value="1"/>
</dbReference>
<keyword evidence="7" id="KW-0408">Iron</keyword>
<dbReference type="InterPro" id="IPR003593">
    <property type="entry name" value="AAA+_ATPase"/>
</dbReference>
<protein>
    <submittedName>
        <fullName evidence="11">Fe(3+) ions import ATP-binding protein FbpC</fullName>
        <ecNumber evidence="11">3.6.3.30</ecNumber>
    </submittedName>
</protein>
<keyword evidence="6 11" id="KW-0067">ATP-binding</keyword>
<dbReference type="InterPro" id="IPR013611">
    <property type="entry name" value="Transp-assoc_OB_typ2"/>
</dbReference>
<dbReference type="InterPro" id="IPR015853">
    <property type="entry name" value="ABC_transpr_FbpC"/>
</dbReference>
<dbReference type="InterPro" id="IPR003439">
    <property type="entry name" value="ABC_transporter-like_ATP-bd"/>
</dbReference>
<keyword evidence="3" id="KW-1003">Cell membrane</keyword>
<sequence>MPETPRLELAGIGCRFGAVRALDDVSLAVAPGEIVGLLGDSGCGKSTLLRIVAGLEAPDRGVLCLDGRPVGASVPPEARGIGMMFQDYALFPHLTVAENVRFGLSGRPRREAEAIAEGRLAQVGLGPRAGRYPDTLSGGEAQRVALARALAPRPRLLLLDEPFSNLDRRTRDRVRADTLAVLRESGATALLVTHDPEEALEVCDRIALMRAGRIVQTGTGEDLYRRPETPFAARFLGHLVELTGPARAGVLDTPFGPFAVPGFSEGAPVRAAFRPEALSLAADGVPARVLRRSYLGAWLRLDLVVEGIPAPLRLPVPPDAPYGPGSTLGLSLDREAVFIFVDRGD</sequence>
<evidence type="ECO:0000256" key="1">
    <source>
        <dbReference type="ARBA" id="ARBA00005417"/>
    </source>
</evidence>
<dbReference type="InterPro" id="IPR027417">
    <property type="entry name" value="P-loop_NTPase"/>
</dbReference>
<keyword evidence="9" id="KW-0472">Membrane</keyword>
<keyword evidence="2" id="KW-0813">Transport</keyword>
<evidence type="ECO:0000256" key="9">
    <source>
        <dbReference type="ARBA" id="ARBA00023136"/>
    </source>
</evidence>
<dbReference type="InterPro" id="IPR017871">
    <property type="entry name" value="ABC_transporter-like_CS"/>
</dbReference>
<keyword evidence="4" id="KW-0410">Iron transport</keyword>
<keyword evidence="12" id="KW-1185">Reference proteome</keyword>
<proteinExistence type="inferred from homology"/>
<accession>A0A509EC15</accession>
<evidence type="ECO:0000256" key="4">
    <source>
        <dbReference type="ARBA" id="ARBA00022496"/>
    </source>
</evidence>
<dbReference type="PANTHER" id="PTHR42781:SF4">
    <property type="entry name" value="SPERMIDINE_PUTRESCINE IMPORT ATP-BINDING PROTEIN POTA"/>
    <property type="match status" value="1"/>
</dbReference>
<dbReference type="GO" id="GO:0005524">
    <property type="term" value="F:ATP binding"/>
    <property type="evidence" value="ECO:0007669"/>
    <property type="project" value="UniProtKB-KW"/>
</dbReference>
<gene>
    <name evidence="11" type="primary">fbpC</name>
    <name evidence="11" type="ORF">MET9862_01629</name>
</gene>
<evidence type="ECO:0000256" key="7">
    <source>
        <dbReference type="ARBA" id="ARBA00023004"/>
    </source>
</evidence>
<dbReference type="SUPFAM" id="SSF52540">
    <property type="entry name" value="P-loop containing nucleoside triphosphate hydrolases"/>
    <property type="match status" value="1"/>
</dbReference>
<dbReference type="PANTHER" id="PTHR42781">
    <property type="entry name" value="SPERMIDINE/PUTRESCINE IMPORT ATP-BINDING PROTEIN POTA"/>
    <property type="match status" value="1"/>
</dbReference>
<dbReference type="OrthoDB" id="9802264at2"/>
<dbReference type="AlphaFoldDB" id="A0A509EC15"/>
<evidence type="ECO:0000256" key="2">
    <source>
        <dbReference type="ARBA" id="ARBA00022448"/>
    </source>
</evidence>
<evidence type="ECO:0000256" key="5">
    <source>
        <dbReference type="ARBA" id="ARBA00022741"/>
    </source>
</evidence>
<dbReference type="EC" id="3.6.3.30" evidence="11"/>
<comment type="similarity">
    <text evidence="1">Belongs to the ABC transporter superfamily.</text>
</comment>
<dbReference type="SUPFAM" id="SSF50331">
    <property type="entry name" value="MOP-like"/>
    <property type="match status" value="1"/>
</dbReference>
<organism evidence="11 12">
    <name type="scientific">Methylobacterium symbioticum</name>
    <dbReference type="NCBI Taxonomy" id="2584084"/>
    <lineage>
        <taxon>Bacteria</taxon>
        <taxon>Pseudomonadati</taxon>
        <taxon>Pseudomonadota</taxon>
        <taxon>Alphaproteobacteria</taxon>
        <taxon>Hyphomicrobiales</taxon>
        <taxon>Methylobacteriaceae</taxon>
        <taxon>Methylobacterium</taxon>
    </lineage>
</organism>
<dbReference type="GO" id="GO:0015408">
    <property type="term" value="F:ABC-type ferric iron transporter activity"/>
    <property type="evidence" value="ECO:0007669"/>
    <property type="project" value="InterPro"/>
</dbReference>
<dbReference type="RefSeq" id="WP_142582526.1">
    <property type="nucleotide sequence ID" value="NZ_CABFPH010000016.1"/>
</dbReference>